<dbReference type="Gene3D" id="2.130.10.10">
    <property type="entry name" value="YVTN repeat-like/Quinoprotein amine dehydrogenase"/>
    <property type="match status" value="1"/>
</dbReference>
<proteinExistence type="predicted"/>
<dbReference type="InterPro" id="IPR015943">
    <property type="entry name" value="WD40/YVTN_repeat-like_dom_sf"/>
</dbReference>
<accession>A0ABX8I911</accession>
<evidence type="ECO:0000259" key="1">
    <source>
        <dbReference type="Pfam" id="PF10433"/>
    </source>
</evidence>
<reference evidence="2 3" key="1">
    <citation type="submission" date="2021-06" db="EMBL/GenBank/DDBJ databases">
        <title>Candida outbreak in Lebanon.</title>
        <authorList>
            <person name="Finianos M."/>
        </authorList>
    </citation>
    <scope>NUCLEOTIDE SEQUENCE [LARGE SCALE GENOMIC DNA]</scope>
    <source>
        <strain evidence="2">CA3LBN</strain>
    </source>
</reference>
<name>A0ABX8I911_9ASCO</name>
<dbReference type="Pfam" id="PF10433">
    <property type="entry name" value="Beta-prop_RSE1_1st"/>
    <property type="match status" value="1"/>
</dbReference>
<dbReference type="InterPro" id="IPR018846">
    <property type="entry name" value="Beta-prop_RSE1/DDB1/CPSF1_1st"/>
</dbReference>
<dbReference type="InterPro" id="IPR050358">
    <property type="entry name" value="RSE1/DDB1/CFT1"/>
</dbReference>
<keyword evidence="3" id="KW-1185">Reference proteome</keyword>
<evidence type="ECO:0000313" key="3">
    <source>
        <dbReference type="Proteomes" id="UP000825434"/>
    </source>
</evidence>
<feature type="domain" description="RSE1/DDB1/CPSF1 first beta-propeller" evidence="1">
    <location>
        <begin position="160"/>
        <end position="344"/>
    </location>
</feature>
<dbReference type="EMBL" id="CP076664">
    <property type="protein sequence ID" value="QWU88973.1"/>
    <property type="molecule type" value="Genomic_DNA"/>
</dbReference>
<protein>
    <recommendedName>
        <fullName evidence="1">RSE1/DDB1/CPSF1 first beta-propeller domain-containing protein</fullName>
    </recommendedName>
</protein>
<gene>
    <name evidence="2" type="ORF">CA3LBN_003296</name>
</gene>
<organism evidence="2 3">
    <name type="scientific">Candidozyma haemuli</name>
    <dbReference type="NCBI Taxonomy" id="45357"/>
    <lineage>
        <taxon>Eukaryota</taxon>
        <taxon>Fungi</taxon>
        <taxon>Dikarya</taxon>
        <taxon>Ascomycota</taxon>
        <taxon>Saccharomycotina</taxon>
        <taxon>Pichiomycetes</taxon>
        <taxon>Metschnikowiaceae</taxon>
        <taxon>Candidozyma</taxon>
    </lineage>
</organism>
<dbReference type="Proteomes" id="UP000825434">
    <property type="component" value="Chromosome 4"/>
</dbReference>
<dbReference type="PANTHER" id="PTHR10644">
    <property type="entry name" value="DNA REPAIR/RNA PROCESSING CPSF FAMILY"/>
    <property type="match status" value="1"/>
</dbReference>
<evidence type="ECO:0000313" key="2">
    <source>
        <dbReference type="EMBL" id="QWU88973.1"/>
    </source>
</evidence>
<sequence length="1068" mass="118652">MARLLHVVQCPEGSGFCASYSDSQNQRIIAVARGNYIQFYTFEPDHTGFLKERSKTYFEQPITSMAKVRGSQGDSLIAIANNTVYDVTSDKRFLMPCEDFGSSPQNFLMSFSVNRKVAIARLSTNGRTYVIYNEKTKRPEVKVSSLGCAQIKQAVTLENSDTRFAVLYTSFDLSYSLKYLELDKNLSVNITSQFQAFVEAPSLVVPMTYGGVMVLSNYRIYLFPAPNQTTHLADSFEDQRGTSVSNARNVITIDIKSLPYLTSLWTSYSKIDSERYLLSTDTGLTAVAYIRSAFTASAVSIEAFSIHDIGKSTIAQSMCHVENNVFFAASKYSRSILFKIMPTEPHISILSFMPSSPPVIDLAYSFHANTLRYSPDIFVCQGGFHSGELRKISYNSWKATQLSTLRLDDPFAEVVSLSPTNPSSDSKIVIGIKVNSKIEEIYTISNGLQKYRGTFVKTNLQFPQANVVSAVLSGTFTGQHKLQSKDFIVKASDTSSIKYSKLLSNGMHLYVSDNHIVCESGSSRETCDLQFSENSITAFDAIFYEGSPASLVGYTDGQIEYFRFNGSKVSSKLSLRSGDKNEGLRDAKVCFNAKEELVVVALDNGGNVHQYLLEHDAVIASSVWNCKGPGPTAMGSDGSMVVLYDTHKVLGLVPKRGNFLNLCDFFYSPKAIRECVVLSKSHALVGVYLEDRTFVTVSHEDKKDIIDAHFSDKLWTKVISIPRTHYLVCIKTDIRPTKGQSRVATLNLLDGRTMRLLHTFSNTSSQFSDICYVPPNELHGIAPLSFVALQTGTNSMSRFPLFKIEGDKIREVPNVHSILKDMESVSFSVVRYDPYRECLHAAGEDFVSLSFTNNNEVLELRAVDSIGRNCVLQHVTDIACEPERIFILDSFRGLYEKTSSNFELKEQSDDDSRITAICALPTDSNQESSVVFGDSSGRVHINGNVFQVYSQINTLKYVEEDGSVLVGTLNGGIYRLTSNLGPVPEDLHDVGRSKITSVPPFASLVTGADATRVYFANTIQDYVESDGHQRKELALLDAWCNASDKGLKRKENYSDSQTREIAEVLDYI</sequence>